<organism evidence="3 4">
    <name type="scientific">Glonium stellatum</name>
    <dbReference type="NCBI Taxonomy" id="574774"/>
    <lineage>
        <taxon>Eukaryota</taxon>
        <taxon>Fungi</taxon>
        <taxon>Dikarya</taxon>
        <taxon>Ascomycota</taxon>
        <taxon>Pezizomycotina</taxon>
        <taxon>Dothideomycetes</taxon>
        <taxon>Pleosporomycetidae</taxon>
        <taxon>Gloniales</taxon>
        <taxon>Gloniaceae</taxon>
        <taxon>Glonium</taxon>
    </lineage>
</organism>
<sequence length="325" mass="36116">MAIKEQSASGLSPYEIIFSCSVCQATISEIYSESESARGIRDGRSPDDRVVTKLWLTECAHLTCVEHLEGGGVPFHPAGEQPRASCPLCATEKDDKQLKRLYAIRGRCKGEYDEPIPAAWFDTPPVTLGGSGPGMEALQFQYLQLIRYGTEMFLKQQQDKKLLKDGQENLDAFQRSHDAMENRINDLKADIIKLREKEAELKRLKEKEPAIRHYLGVVSDLAKENDLLKEQLTILGYAVPKTNYAYVNDKNPVHTMPTEEATHSIRTEDMGTSGSPRRPEGDPNGNENQTRGGYPKSSSSFTMAGSVNPPRGIDPKATQVDFKAP</sequence>
<feature type="region of interest" description="Disordered" evidence="2">
    <location>
        <begin position="249"/>
        <end position="325"/>
    </location>
</feature>
<protein>
    <submittedName>
        <fullName evidence="3">Uncharacterized protein</fullName>
    </submittedName>
</protein>
<feature type="compositionally biased region" description="Polar residues" evidence="2">
    <location>
        <begin position="285"/>
        <end position="305"/>
    </location>
</feature>
<dbReference type="Proteomes" id="UP000250140">
    <property type="component" value="Unassembled WGS sequence"/>
</dbReference>
<evidence type="ECO:0000313" key="4">
    <source>
        <dbReference type="Proteomes" id="UP000250140"/>
    </source>
</evidence>
<accession>A0A8E2JW92</accession>
<gene>
    <name evidence="3" type="ORF">AOQ84DRAFT_228711</name>
</gene>
<name>A0A8E2JW92_9PEZI</name>
<feature type="coiled-coil region" evidence="1">
    <location>
        <begin position="163"/>
        <end position="207"/>
    </location>
</feature>
<reference evidence="3 4" key="1">
    <citation type="journal article" date="2016" name="Nat. Commun.">
        <title>Ectomycorrhizal ecology is imprinted in the genome of the dominant symbiotic fungus Cenococcum geophilum.</title>
        <authorList>
            <consortium name="DOE Joint Genome Institute"/>
            <person name="Peter M."/>
            <person name="Kohler A."/>
            <person name="Ohm R.A."/>
            <person name="Kuo A."/>
            <person name="Krutzmann J."/>
            <person name="Morin E."/>
            <person name="Arend M."/>
            <person name="Barry K.W."/>
            <person name="Binder M."/>
            <person name="Choi C."/>
            <person name="Clum A."/>
            <person name="Copeland A."/>
            <person name="Grisel N."/>
            <person name="Haridas S."/>
            <person name="Kipfer T."/>
            <person name="LaButti K."/>
            <person name="Lindquist E."/>
            <person name="Lipzen A."/>
            <person name="Maire R."/>
            <person name="Meier B."/>
            <person name="Mihaltcheva S."/>
            <person name="Molinier V."/>
            <person name="Murat C."/>
            <person name="Poggeler S."/>
            <person name="Quandt C.A."/>
            <person name="Sperisen C."/>
            <person name="Tritt A."/>
            <person name="Tisserant E."/>
            <person name="Crous P.W."/>
            <person name="Henrissat B."/>
            <person name="Nehls U."/>
            <person name="Egli S."/>
            <person name="Spatafora J.W."/>
            <person name="Grigoriev I.V."/>
            <person name="Martin F.M."/>
        </authorList>
    </citation>
    <scope>NUCLEOTIDE SEQUENCE [LARGE SCALE GENOMIC DNA]</scope>
    <source>
        <strain evidence="3 4">CBS 207.34</strain>
    </source>
</reference>
<evidence type="ECO:0000256" key="2">
    <source>
        <dbReference type="SAM" id="MobiDB-lite"/>
    </source>
</evidence>
<feature type="compositionally biased region" description="Basic and acidic residues" evidence="2">
    <location>
        <begin position="260"/>
        <end position="269"/>
    </location>
</feature>
<evidence type="ECO:0000313" key="3">
    <source>
        <dbReference type="EMBL" id="OCL11823.1"/>
    </source>
</evidence>
<dbReference type="EMBL" id="KV748981">
    <property type="protein sequence ID" value="OCL11823.1"/>
    <property type="molecule type" value="Genomic_DNA"/>
</dbReference>
<proteinExistence type="predicted"/>
<keyword evidence="4" id="KW-1185">Reference proteome</keyword>
<evidence type="ECO:0000256" key="1">
    <source>
        <dbReference type="SAM" id="Coils"/>
    </source>
</evidence>
<keyword evidence="1" id="KW-0175">Coiled coil</keyword>
<dbReference type="OrthoDB" id="5410764at2759"/>
<dbReference type="AlphaFoldDB" id="A0A8E2JW92"/>